<proteinExistence type="predicted"/>
<evidence type="ECO:0000313" key="2">
    <source>
        <dbReference type="EMBL" id="BCZ48407.1"/>
    </source>
</evidence>
<name>A0ABN6J690_9CLOT</name>
<protein>
    <recommendedName>
        <fullName evidence="4">DUF3892 domain-containing protein</fullName>
    </recommendedName>
</protein>
<organism evidence="2 3">
    <name type="scientific">Clostridium gelidum</name>
    <dbReference type="NCBI Taxonomy" id="704125"/>
    <lineage>
        <taxon>Bacteria</taxon>
        <taxon>Bacillati</taxon>
        <taxon>Bacillota</taxon>
        <taxon>Clostridia</taxon>
        <taxon>Eubacteriales</taxon>
        <taxon>Clostridiaceae</taxon>
        <taxon>Clostridium</taxon>
    </lineage>
</organism>
<feature type="region of interest" description="Disordered" evidence="1">
    <location>
        <begin position="58"/>
        <end position="98"/>
    </location>
</feature>
<evidence type="ECO:0008006" key="4">
    <source>
        <dbReference type="Google" id="ProtNLM"/>
    </source>
</evidence>
<evidence type="ECO:0000256" key="1">
    <source>
        <dbReference type="SAM" id="MobiDB-lite"/>
    </source>
</evidence>
<keyword evidence="3" id="KW-1185">Reference proteome</keyword>
<evidence type="ECO:0000313" key="3">
    <source>
        <dbReference type="Proteomes" id="UP000824633"/>
    </source>
</evidence>
<sequence length="98" mass="11624">MPKKIFRGKYIKDNINKDSKEKELKTSTKKVSTRTEITQAFCRILTEEHAGYIVRSQKSHYRERKNNSTMVRKDGQAYNGKNPFDEDGDYMFNPKEER</sequence>
<dbReference type="Proteomes" id="UP000824633">
    <property type="component" value="Chromosome"/>
</dbReference>
<reference evidence="3" key="1">
    <citation type="submission" date="2021-07" db="EMBL/GenBank/DDBJ databases">
        <title>Complete genome sequencing of a Clostridium isolate.</title>
        <authorList>
            <person name="Ueki A."/>
            <person name="Tonouchi A."/>
        </authorList>
    </citation>
    <scope>NUCLEOTIDE SEQUENCE [LARGE SCALE GENOMIC DNA]</scope>
    <source>
        <strain evidence="3">C5S11</strain>
    </source>
</reference>
<gene>
    <name evidence="2" type="ORF">psyc5s11_44740</name>
</gene>
<accession>A0ABN6J690</accession>
<dbReference type="RefSeq" id="WP_224034670.1">
    <property type="nucleotide sequence ID" value="NZ_AP024849.1"/>
</dbReference>
<dbReference type="EMBL" id="AP024849">
    <property type="protein sequence ID" value="BCZ48407.1"/>
    <property type="molecule type" value="Genomic_DNA"/>
</dbReference>